<keyword evidence="1" id="KW-0378">Hydrolase</keyword>
<accession>A0ABS8W9X7</accession>
<gene>
    <name evidence="1" type="ORF">K6Y31_13500</name>
</gene>
<dbReference type="InterPro" id="IPR023214">
    <property type="entry name" value="HAD_sf"/>
</dbReference>
<evidence type="ECO:0000313" key="2">
    <source>
        <dbReference type="Proteomes" id="UP001201273"/>
    </source>
</evidence>
<name>A0ABS8W9X7_9GAMM</name>
<dbReference type="PANTHER" id="PTHR47478">
    <property type="match status" value="1"/>
</dbReference>
<proteinExistence type="predicted"/>
<organism evidence="1 2">
    <name type="scientific">Motilimonas cestriensis</name>
    <dbReference type="NCBI Taxonomy" id="2742685"/>
    <lineage>
        <taxon>Bacteria</taxon>
        <taxon>Pseudomonadati</taxon>
        <taxon>Pseudomonadota</taxon>
        <taxon>Gammaproteobacteria</taxon>
        <taxon>Alteromonadales</taxon>
        <taxon>Alteromonadales genera incertae sedis</taxon>
        <taxon>Motilimonas</taxon>
    </lineage>
</organism>
<dbReference type="Pfam" id="PF00702">
    <property type="entry name" value="Hydrolase"/>
    <property type="match status" value="1"/>
</dbReference>
<dbReference type="Proteomes" id="UP001201273">
    <property type="component" value="Unassembled WGS sequence"/>
</dbReference>
<dbReference type="Gene3D" id="3.40.50.1000">
    <property type="entry name" value="HAD superfamily/HAD-like"/>
    <property type="match status" value="1"/>
</dbReference>
<dbReference type="PANTHER" id="PTHR47478:SF1">
    <property type="entry name" value="PYRIMIDINE 5'-NUCLEOTIDASE YJJG"/>
    <property type="match status" value="1"/>
</dbReference>
<dbReference type="GO" id="GO:0016787">
    <property type="term" value="F:hydrolase activity"/>
    <property type="evidence" value="ECO:0007669"/>
    <property type="project" value="UniProtKB-KW"/>
</dbReference>
<dbReference type="EMBL" id="JAIMJA010000013">
    <property type="protein sequence ID" value="MCE2595822.1"/>
    <property type="molecule type" value="Genomic_DNA"/>
</dbReference>
<evidence type="ECO:0000313" key="1">
    <source>
        <dbReference type="EMBL" id="MCE2595822.1"/>
    </source>
</evidence>
<dbReference type="InterPro" id="IPR036412">
    <property type="entry name" value="HAD-like_sf"/>
</dbReference>
<keyword evidence="2" id="KW-1185">Reference proteome</keyword>
<reference evidence="1 2" key="1">
    <citation type="journal article" date="2022" name="Environ. Microbiol. Rep.">
        <title>Eco-phylogenetic analyses reveal divergent evolution of vitamin B12 metabolism in the marine bacterial family 'Psychromonadaceae'.</title>
        <authorList>
            <person name="Jin X."/>
            <person name="Yang Y."/>
            <person name="Cao H."/>
            <person name="Gao B."/>
            <person name="Zhao Z."/>
        </authorList>
    </citation>
    <scope>NUCLEOTIDE SEQUENCE [LARGE SCALE GENOMIC DNA]</scope>
    <source>
        <strain evidence="1 2">MKS20</strain>
    </source>
</reference>
<dbReference type="SUPFAM" id="SSF56784">
    <property type="entry name" value="HAD-like"/>
    <property type="match status" value="1"/>
</dbReference>
<protein>
    <submittedName>
        <fullName evidence="1">HAD family hydrolase</fullName>
    </submittedName>
</protein>
<dbReference type="InterPro" id="IPR052550">
    <property type="entry name" value="Pyrimidine_5'-ntase_YjjG"/>
</dbReference>
<dbReference type="RefSeq" id="WP_233053486.1">
    <property type="nucleotide sequence ID" value="NZ_JAIMJA010000013.1"/>
</dbReference>
<sequence length="156" mass="17029">MQQIYLFDWGDTLMVDDLSQTGHMKDWPAVSEVAGAAEMLAALSQTAAVYVATGAENTNPELVQAAFKRTSLSSYITGYFCPDNVGFAKSSTQYYRTIATMLGVAANEITMVGDNLTRDVLPALEVGMKGVWFNPKQLENTLAVKEIYSLDELIGE</sequence>
<comment type="caution">
    <text evidence="1">The sequence shown here is derived from an EMBL/GenBank/DDBJ whole genome shotgun (WGS) entry which is preliminary data.</text>
</comment>